<dbReference type="InterPro" id="IPR004559">
    <property type="entry name" value="HemW-like"/>
</dbReference>
<evidence type="ECO:0000256" key="2">
    <source>
        <dbReference type="RuleBase" id="RU364116"/>
    </source>
</evidence>
<dbReference type="AlphaFoldDB" id="A0A172U0H2"/>
<dbReference type="InterPro" id="IPR023404">
    <property type="entry name" value="rSAM_horseshoe"/>
</dbReference>
<dbReference type="SFLD" id="SFLDS00029">
    <property type="entry name" value="Radical_SAM"/>
    <property type="match status" value="1"/>
</dbReference>
<dbReference type="Pfam" id="PF04055">
    <property type="entry name" value="Radical_SAM"/>
    <property type="match status" value="1"/>
</dbReference>
<keyword evidence="2" id="KW-0949">S-adenosyl-L-methionine</keyword>
<reference evidence="4 5" key="2">
    <citation type="journal article" date="2016" name="Int. J. Syst. Evol. Microbiol.">
        <title>Flavisolibacter tropicus sp. nov., isolated from tropical soil.</title>
        <authorList>
            <person name="Lee J.J."/>
            <person name="Kang M.S."/>
            <person name="Kim G.S."/>
            <person name="Lee C.S."/>
            <person name="Lim S."/>
            <person name="Lee J."/>
            <person name="Roh S.H."/>
            <person name="Kang H."/>
            <person name="Ha J.M."/>
            <person name="Bae S."/>
            <person name="Jung H.Y."/>
            <person name="Kim M.K."/>
        </authorList>
    </citation>
    <scope>NUCLEOTIDE SEQUENCE [LARGE SCALE GENOMIC DNA]</scope>
    <source>
        <strain evidence="4 5">LCS9</strain>
    </source>
</reference>
<feature type="domain" description="Radical SAM core" evidence="3">
    <location>
        <begin position="1"/>
        <end position="231"/>
    </location>
</feature>
<dbReference type="Proteomes" id="UP000077177">
    <property type="component" value="Chromosome"/>
</dbReference>
<dbReference type="PANTHER" id="PTHR13932:SF5">
    <property type="entry name" value="RADICAL S-ADENOSYL METHIONINE DOMAIN-CONTAINING PROTEIN 1, MITOCHONDRIAL"/>
    <property type="match status" value="1"/>
</dbReference>
<dbReference type="GO" id="GO:0005737">
    <property type="term" value="C:cytoplasm"/>
    <property type="evidence" value="ECO:0007669"/>
    <property type="project" value="UniProtKB-SubCell"/>
</dbReference>
<dbReference type="Gene3D" id="3.80.30.20">
    <property type="entry name" value="tm_1862 like domain"/>
    <property type="match status" value="1"/>
</dbReference>
<comment type="function">
    <text evidence="2">Probably acts as a heme chaperone, transferring heme to an unknown acceptor. Binds one molecule of heme per monomer, possibly covalently. Binds 1 [4Fe-4S] cluster. The cluster is coordinated with 3 cysteines and an exchangeable S-adenosyl-L-methionine.</text>
</comment>
<organism evidence="4 5">
    <name type="scientific">Flavisolibacter tropicus</name>
    <dbReference type="NCBI Taxonomy" id="1492898"/>
    <lineage>
        <taxon>Bacteria</taxon>
        <taxon>Pseudomonadati</taxon>
        <taxon>Bacteroidota</taxon>
        <taxon>Chitinophagia</taxon>
        <taxon>Chitinophagales</taxon>
        <taxon>Chitinophagaceae</taxon>
        <taxon>Flavisolibacter</taxon>
    </lineage>
</organism>
<evidence type="ECO:0000313" key="5">
    <source>
        <dbReference type="Proteomes" id="UP000077177"/>
    </source>
</evidence>
<dbReference type="SFLD" id="SFLDF00288">
    <property type="entry name" value="HemN-like__clustered_with_nucl"/>
    <property type="match status" value="1"/>
</dbReference>
<dbReference type="InterPro" id="IPR007197">
    <property type="entry name" value="rSAM"/>
</dbReference>
<keyword evidence="5" id="KW-1185">Reference proteome</keyword>
<keyword evidence="2" id="KW-0143">Chaperone</keyword>
<evidence type="ECO:0000313" key="4">
    <source>
        <dbReference type="EMBL" id="ANE52487.1"/>
    </source>
</evidence>
<dbReference type="PATRIC" id="fig|1492898.3.peg.4432"/>
<evidence type="ECO:0000256" key="1">
    <source>
        <dbReference type="ARBA" id="ARBA00006100"/>
    </source>
</evidence>
<keyword evidence="2" id="KW-0479">Metal-binding</keyword>
<dbReference type="SUPFAM" id="SSF102114">
    <property type="entry name" value="Radical SAM enzymes"/>
    <property type="match status" value="1"/>
</dbReference>
<dbReference type="SFLD" id="SFLDG01082">
    <property type="entry name" value="B12-binding_domain_containing"/>
    <property type="match status" value="1"/>
</dbReference>
<name>A0A172U0H2_9BACT</name>
<keyword evidence="2" id="KW-0411">Iron-sulfur</keyword>
<dbReference type="GO" id="GO:0051539">
    <property type="term" value="F:4 iron, 4 sulfur cluster binding"/>
    <property type="evidence" value="ECO:0007669"/>
    <property type="project" value="UniProtKB-UniRule"/>
</dbReference>
<dbReference type="InterPro" id="IPR010723">
    <property type="entry name" value="HemN_C"/>
</dbReference>
<gene>
    <name evidence="4" type="ORF">SY85_20395</name>
</gene>
<comment type="subcellular location">
    <subcellularLocation>
        <location evidence="2">Cytoplasm</location>
    </subcellularLocation>
</comment>
<sequence length="374" mass="42381">MAGIYLHIPFCKQACNYCNFHFTTSLRYKDDLVAALAKEISLQKDYLVDATVNTIYFGGGTPSLLSIDDCRLLIENIRQTFSVAEDAEITLEANPDDITADKLKGWKDTGINRLSIGVQSFFEEELRWMNRAHTANHARQCIELSLAAGITNLTIDLIYGSPLLTNEMWEQNVQTAIQYNIPHLSCYALTVEERTPLHKLISNHQKLPVDADKQGHQFLLLMQWLRAAGYDHYEVSNFAKPGHRSRHNSSYWKGQAYLGLGPSAHSFNGTERQWNVANNQQYISAIQLDKVPFEKEILSSADQLNEYLMISLRTMEGIDLNVIENKWGHTERERLLHTIKPSLAHGTVTQQNHHLKLTDEGLLLADGIAASLFK</sequence>
<dbReference type="KEGG" id="fla:SY85_20395"/>
<dbReference type="GO" id="GO:0004109">
    <property type="term" value="F:coproporphyrinogen oxidase activity"/>
    <property type="evidence" value="ECO:0007669"/>
    <property type="project" value="InterPro"/>
</dbReference>
<dbReference type="GO" id="GO:0006779">
    <property type="term" value="P:porphyrin-containing compound biosynthetic process"/>
    <property type="evidence" value="ECO:0007669"/>
    <property type="project" value="InterPro"/>
</dbReference>
<dbReference type="SMART" id="SM00729">
    <property type="entry name" value="Elp3"/>
    <property type="match status" value="1"/>
</dbReference>
<dbReference type="Pfam" id="PF06969">
    <property type="entry name" value="HemN_C"/>
    <property type="match status" value="1"/>
</dbReference>
<dbReference type="GO" id="GO:0046872">
    <property type="term" value="F:metal ion binding"/>
    <property type="evidence" value="ECO:0007669"/>
    <property type="project" value="UniProtKB-UniRule"/>
</dbReference>
<keyword evidence="2" id="KW-0408">Iron</keyword>
<dbReference type="PROSITE" id="PS51918">
    <property type="entry name" value="RADICAL_SAM"/>
    <property type="match status" value="1"/>
</dbReference>
<protein>
    <recommendedName>
        <fullName evidence="2">Heme chaperone HemW</fullName>
    </recommendedName>
</protein>
<dbReference type="RefSeq" id="WP_066407041.1">
    <property type="nucleotide sequence ID" value="NZ_CP011390.1"/>
</dbReference>
<reference evidence="5" key="1">
    <citation type="submission" date="2015-01" db="EMBL/GenBank/DDBJ databases">
        <title>Flavisolibacter sp./LCS9/ whole genome sequencing.</title>
        <authorList>
            <person name="Kim M.K."/>
            <person name="Srinivasan S."/>
            <person name="Lee J.-J."/>
        </authorList>
    </citation>
    <scope>NUCLEOTIDE SEQUENCE [LARGE SCALE GENOMIC DNA]</scope>
    <source>
        <strain evidence="5">LCS9</strain>
    </source>
</reference>
<dbReference type="InterPro" id="IPR034505">
    <property type="entry name" value="Coproporphyrinogen-III_oxidase"/>
</dbReference>
<dbReference type="SFLD" id="SFLDG01065">
    <property type="entry name" value="anaerobic_coproporphyrinogen-I"/>
    <property type="match status" value="1"/>
</dbReference>
<dbReference type="OrthoDB" id="9808022at2"/>
<dbReference type="STRING" id="1492898.SY85_20395"/>
<comment type="similarity">
    <text evidence="1">Belongs to the anaerobic coproporphyrinogen-III oxidase family. HemW subfamily.</text>
</comment>
<dbReference type="InterPro" id="IPR058240">
    <property type="entry name" value="rSAM_sf"/>
</dbReference>
<accession>A0A172U0H2</accession>
<keyword evidence="2" id="KW-0004">4Fe-4S</keyword>
<dbReference type="InterPro" id="IPR006638">
    <property type="entry name" value="Elp3/MiaA/NifB-like_rSAM"/>
</dbReference>
<dbReference type="EMBL" id="CP011390">
    <property type="protein sequence ID" value="ANE52487.1"/>
    <property type="molecule type" value="Genomic_DNA"/>
</dbReference>
<dbReference type="PANTHER" id="PTHR13932">
    <property type="entry name" value="COPROPORPHYRINIGEN III OXIDASE"/>
    <property type="match status" value="1"/>
</dbReference>
<evidence type="ECO:0000259" key="3">
    <source>
        <dbReference type="PROSITE" id="PS51918"/>
    </source>
</evidence>
<proteinExistence type="inferred from homology"/>
<keyword evidence="2" id="KW-0963">Cytoplasm</keyword>
<dbReference type="NCBIfam" id="TIGR00539">
    <property type="entry name" value="hemN_rel"/>
    <property type="match status" value="1"/>
</dbReference>
<keyword evidence="2" id="KW-0349">Heme</keyword>
<dbReference type="SFLD" id="SFLDF00562">
    <property type="entry name" value="HemN-like__clustered_with_heat"/>
    <property type="match status" value="1"/>
</dbReference>